<dbReference type="AlphaFoldDB" id="B9SYS8"/>
<proteinExistence type="predicted"/>
<sequence>MNSALGDMYSNPSFFKYPIVSRLKNVAASQVWFSGDGGVLLAAVSRQAFTPCPAPNLIPNASRIEGCITRMSRVEAGDIHLKIEKS</sequence>
<evidence type="ECO:0000313" key="2">
    <source>
        <dbReference type="Proteomes" id="UP000008311"/>
    </source>
</evidence>
<dbReference type="EMBL" id="EQ974258">
    <property type="protein sequence ID" value="EEF31232.1"/>
    <property type="molecule type" value="Genomic_DNA"/>
</dbReference>
<name>B9SYS8_RICCO</name>
<organism evidence="1 2">
    <name type="scientific">Ricinus communis</name>
    <name type="common">Castor bean</name>
    <dbReference type="NCBI Taxonomy" id="3988"/>
    <lineage>
        <taxon>Eukaryota</taxon>
        <taxon>Viridiplantae</taxon>
        <taxon>Streptophyta</taxon>
        <taxon>Embryophyta</taxon>
        <taxon>Tracheophyta</taxon>
        <taxon>Spermatophyta</taxon>
        <taxon>Magnoliopsida</taxon>
        <taxon>eudicotyledons</taxon>
        <taxon>Gunneridae</taxon>
        <taxon>Pentapetalae</taxon>
        <taxon>rosids</taxon>
        <taxon>fabids</taxon>
        <taxon>Malpighiales</taxon>
        <taxon>Euphorbiaceae</taxon>
        <taxon>Acalyphoideae</taxon>
        <taxon>Acalypheae</taxon>
        <taxon>Ricinus</taxon>
    </lineage>
</organism>
<accession>B9SYS8</accession>
<keyword evidence="2" id="KW-1185">Reference proteome</keyword>
<evidence type="ECO:0000313" key="1">
    <source>
        <dbReference type="EMBL" id="EEF31232.1"/>
    </source>
</evidence>
<dbReference type="InParanoid" id="B9SYS8"/>
<reference evidence="2" key="1">
    <citation type="journal article" date="2010" name="Nat. Biotechnol.">
        <title>Draft genome sequence of the oilseed species Ricinus communis.</title>
        <authorList>
            <person name="Chan A.P."/>
            <person name="Crabtree J."/>
            <person name="Zhao Q."/>
            <person name="Lorenzi H."/>
            <person name="Orvis J."/>
            <person name="Puiu D."/>
            <person name="Melake-Berhan A."/>
            <person name="Jones K.M."/>
            <person name="Redman J."/>
            <person name="Chen G."/>
            <person name="Cahoon E.B."/>
            <person name="Gedil M."/>
            <person name="Stanke M."/>
            <person name="Haas B.J."/>
            <person name="Wortman J.R."/>
            <person name="Fraser-Liggett C.M."/>
            <person name="Ravel J."/>
            <person name="Rabinowicz P.D."/>
        </authorList>
    </citation>
    <scope>NUCLEOTIDE SEQUENCE [LARGE SCALE GENOMIC DNA]</scope>
    <source>
        <strain evidence="2">cv. Hale</strain>
    </source>
</reference>
<gene>
    <name evidence="1" type="ORF">RCOM_0362120</name>
</gene>
<protein>
    <submittedName>
        <fullName evidence="1">Uncharacterized protein</fullName>
    </submittedName>
</protein>
<dbReference type="Proteomes" id="UP000008311">
    <property type="component" value="Unassembled WGS sequence"/>
</dbReference>